<sequence length="210" mass="21116">MTRFVSTADLAEDGVSKASPAPARSCYGTAMISAKVRLLAPVLLCGSVALGLSACSSAGGYPSLAIRDVERVSGTGTPVDGEGSAVPPALPPASADLLTRLAGLVKAARDADGRFQSNRAAAERAVSAAGSTGTDSWSTASVALARLESSRSSAMSALAELDLLYAEARNAAPVEESPSATAIGDARSQVAALLEAQDSLIARLAGRLRT</sequence>
<name>A0ABY1QFI2_9SPHN</name>
<dbReference type="Proteomes" id="UP001157910">
    <property type="component" value="Unassembled WGS sequence"/>
</dbReference>
<accession>A0ABY1QFI2</accession>
<evidence type="ECO:0000313" key="1">
    <source>
        <dbReference type="EMBL" id="SMP69793.1"/>
    </source>
</evidence>
<evidence type="ECO:0008006" key="3">
    <source>
        <dbReference type="Google" id="ProtNLM"/>
    </source>
</evidence>
<organism evidence="1 2">
    <name type="scientific">Novosphingobium panipatense</name>
    <dbReference type="NCBI Taxonomy" id="428991"/>
    <lineage>
        <taxon>Bacteria</taxon>
        <taxon>Pseudomonadati</taxon>
        <taxon>Pseudomonadota</taxon>
        <taxon>Alphaproteobacteria</taxon>
        <taxon>Sphingomonadales</taxon>
        <taxon>Sphingomonadaceae</taxon>
        <taxon>Novosphingobium</taxon>
    </lineage>
</organism>
<comment type="caution">
    <text evidence="1">The sequence shown here is derived from an EMBL/GenBank/DDBJ whole genome shotgun (WGS) entry which is preliminary data.</text>
</comment>
<proteinExistence type="predicted"/>
<evidence type="ECO:0000313" key="2">
    <source>
        <dbReference type="Proteomes" id="UP001157910"/>
    </source>
</evidence>
<gene>
    <name evidence="1" type="ORF">SAMN06296065_105171</name>
</gene>
<dbReference type="EMBL" id="FXUI01000005">
    <property type="protein sequence ID" value="SMP69793.1"/>
    <property type="molecule type" value="Genomic_DNA"/>
</dbReference>
<keyword evidence="2" id="KW-1185">Reference proteome</keyword>
<reference evidence="1 2" key="1">
    <citation type="submission" date="2017-05" db="EMBL/GenBank/DDBJ databases">
        <authorList>
            <person name="Varghese N."/>
            <person name="Submissions S."/>
        </authorList>
    </citation>
    <scope>NUCLEOTIDE SEQUENCE [LARGE SCALE GENOMIC DNA]</scope>
    <source>
        <strain evidence="1 2">SM16</strain>
    </source>
</reference>
<protein>
    <recommendedName>
        <fullName evidence="3">DUF4398 domain-containing protein</fullName>
    </recommendedName>
</protein>